<evidence type="ECO:0000313" key="2">
    <source>
        <dbReference type="EMBL" id="VAW92255.1"/>
    </source>
</evidence>
<dbReference type="Gene3D" id="2.60.200.20">
    <property type="match status" value="1"/>
</dbReference>
<proteinExistence type="predicted"/>
<protein>
    <recommendedName>
        <fullName evidence="1">FHA domain-containing protein</fullName>
    </recommendedName>
</protein>
<dbReference type="InterPro" id="IPR050923">
    <property type="entry name" value="Cell_Proc_Reg/RNA_Proc"/>
</dbReference>
<organism evidence="2">
    <name type="scientific">hydrothermal vent metagenome</name>
    <dbReference type="NCBI Taxonomy" id="652676"/>
    <lineage>
        <taxon>unclassified sequences</taxon>
        <taxon>metagenomes</taxon>
        <taxon>ecological metagenomes</taxon>
    </lineage>
</organism>
<sequence length="127" mass="14277">MAKLVQIKDGSAGVVFPIQKAKITLGRDESNDICLNDSLVSKFHAVIEITVNNAKGGVYEYILQDLESTNNTYVNDQMINLHRLSEGDRIRIGTNNFTFDDSEDQRLDETAKLHKSWIPGVYYTGPK</sequence>
<reference evidence="2" key="1">
    <citation type="submission" date="2018-06" db="EMBL/GenBank/DDBJ databases">
        <authorList>
            <person name="Zhirakovskaya E."/>
        </authorList>
    </citation>
    <scope>NUCLEOTIDE SEQUENCE</scope>
</reference>
<dbReference type="InterPro" id="IPR008984">
    <property type="entry name" value="SMAD_FHA_dom_sf"/>
</dbReference>
<dbReference type="PANTHER" id="PTHR23308">
    <property type="entry name" value="NUCLEAR INHIBITOR OF PROTEIN PHOSPHATASE-1"/>
    <property type="match status" value="1"/>
</dbReference>
<dbReference type="CDD" id="cd00060">
    <property type="entry name" value="FHA"/>
    <property type="match status" value="1"/>
</dbReference>
<name>A0A3B0ZFT5_9ZZZZ</name>
<gene>
    <name evidence="2" type="ORF">MNBD_GAMMA23-289</name>
</gene>
<dbReference type="EMBL" id="UOFT01000023">
    <property type="protein sequence ID" value="VAW92255.1"/>
    <property type="molecule type" value="Genomic_DNA"/>
</dbReference>
<dbReference type="PROSITE" id="PS50006">
    <property type="entry name" value="FHA_DOMAIN"/>
    <property type="match status" value="1"/>
</dbReference>
<accession>A0A3B0ZFT5</accession>
<dbReference type="AlphaFoldDB" id="A0A3B0ZFT5"/>
<dbReference type="Pfam" id="PF00498">
    <property type="entry name" value="FHA"/>
    <property type="match status" value="1"/>
</dbReference>
<dbReference type="InterPro" id="IPR000253">
    <property type="entry name" value="FHA_dom"/>
</dbReference>
<feature type="domain" description="FHA" evidence="1">
    <location>
        <begin position="23"/>
        <end position="79"/>
    </location>
</feature>
<dbReference type="SUPFAM" id="SSF49879">
    <property type="entry name" value="SMAD/FHA domain"/>
    <property type="match status" value="1"/>
</dbReference>
<evidence type="ECO:0000259" key="1">
    <source>
        <dbReference type="PROSITE" id="PS50006"/>
    </source>
</evidence>
<dbReference type="SMART" id="SM00240">
    <property type="entry name" value="FHA"/>
    <property type="match status" value="1"/>
</dbReference>